<dbReference type="PROSITE" id="PS50109">
    <property type="entry name" value="HIS_KIN"/>
    <property type="match status" value="1"/>
</dbReference>
<keyword evidence="7" id="KW-0418">Kinase</keyword>
<keyword evidence="4" id="KW-0597">Phosphoprotein</keyword>
<dbReference type="PRINTS" id="PR00344">
    <property type="entry name" value="BCTRLSENSOR"/>
</dbReference>
<dbReference type="SMART" id="SM00387">
    <property type="entry name" value="HATPase_c"/>
    <property type="match status" value="1"/>
</dbReference>
<keyword evidence="10 11" id="KW-0472">Membrane</keyword>
<organism evidence="14 15">
    <name type="scientific">Methylosinus sporium</name>
    <dbReference type="NCBI Taxonomy" id="428"/>
    <lineage>
        <taxon>Bacteria</taxon>
        <taxon>Pseudomonadati</taxon>
        <taxon>Pseudomonadota</taxon>
        <taxon>Alphaproteobacteria</taxon>
        <taxon>Hyphomicrobiales</taxon>
        <taxon>Methylocystaceae</taxon>
        <taxon>Methylosinus</taxon>
    </lineage>
</organism>
<evidence type="ECO:0000313" key="14">
    <source>
        <dbReference type="EMBL" id="TRL31026.1"/>
    </source>
</evidence>
<dbReference type="GO" id="GO:0005886">
    <property type="term" value="C:plasma membrane"/>
    <property type="evidence" value="ECO:0007669"/>
    <property type="project" value="TreeGrafter"/>
</dbReference>
<dbReference type="InterPro" id="IPR036097">
    <property type="entry name" value="HisK_dim/P_sf"/>
</dbReference>
<dbReference type="PROSITE" id="PS50885">
    <property type="entry name" value="HAMP"/>
    <property type="match status" value="1"/>
</dbReference>
<feature type="transmembrane region" description="Helical" evidence="11">
    <location>
        <begin position="12"/>
        <end position="36"/>
    </location>
</feature>
<sequence>MSGGRSLALRVALYLSATQLVAIGAGWSCALILGLFGLEGFATSLDEVAFPRTREMIIASIRRDADGTLLVAPTPALRAELALNPKLKYAVFEPAEMKAALGSSPELVRALTNLHSLHPSWVQFSLSPDQQSRPTGYLQSRETPYGLLSIGVHGFAFQWQDLFLSLFYDMKWMCAYFGPAIVFSACTSWFAVRRGLAPLRDIVAKAARIDMDSLEQRLPDAETPTEIRPLVVSFNQALERLDAGAARLRRFAANAAHELRTPVAILTARLDAPKQSSFLIDLQADVQRVRNIVEQLLATTRLSERPAYGIDEVDLVASSRRVAADALLLALQKGRQIEFESPQSAVYVLGNRSAIESVLSNLVDNALRAEPDGGHVIVRVGVEATVEVIDHGEGIAKADRELIFEPFWRKNGSIPGTGLGLAIARELMTRLGGQVSVGDTKGGGATFMLSFRRLPQE</sequence>
<dbReference type="SMART" id="SM00388">
    <property type="entry name" value="HisKA"/>
    <property type="match status" value="1"/>
</dbReference>
<dbReference type="Pfam" id="PF00672">
    <property type="entry name" value="HAMP"/>
    <property type="match status" value="1"/>
</dbReference>
<keyword evidence="8 11" id="KW-1133">Transmembrane helix</keyword>
<dbReference type="InterPro" id="IPR036890">
    <property type="entry name" value="HATPase_C_sf"/>
</dbReference>
<dbReference type="InterPro" id="IPR005467">
    <property type="entry name" value="His_kinase_dom"/>
</dbReference>
<evidence type="ECO:0000259" key="13">
    <source>
        <dbReference type="PROSITE" id="PS50885"/>
    </source>
</evidence>
<evidence type="ECO:0000256" key="6">
    <source>
        <dbReference type="ARBA" id="ARBA00022692"/>
    </source>
</evidence>
<dbReference type="Gene3D" id="1.10.287.130">
    <property type="match status" value="1"/>
</dbReference>
<dbReference type="RefSeq" id="WP_142863659.1">
    <property type="nucleotide sequence ID" value="NZ_VJMF01000061.1"/>
</dbReference>
<feature type="domain" description="HAMP" evidence="13">
    <location>
        <begin position="193"/>
        <end position="246"/>
    </location>
</feature>
<evidence type="ECO:0000256" key="8">
    <source>
        <dbReference type="ARBA" id="ARBA00022989"/>
    </source>
</evidence>
<evidence type="ECO:0000256" key="4">
    <source>
        <dbReference type="ARBA" id="ARBA00022553"/>
    </source>
</evidence>
<evidence type="ECO:0000256" key="7">
    <source>
        <dbReference type="ARBA" id="ARBA00022777"/>
    </source>
</evidence>
<dbReference type="InterPro" id="IPR003594">
    <property type="entry name" value="HATPase_dom"/>
</dbReference>
<dbReference type="SUPFAM" id="SSF55874">
    <property type="entry name" value="ATPase domain of HSP90 chaperone/DNA topoisomerase II/histidine kinase"/>
    <property type="match status" value="1"/>
</dbReference>
<dbReference type="Pfam" id="PF02518">
    <property type="entry name" value="HATPase_c"/>
    <property type="match status" value="1"/>
</dbReference>
<dbReference type="PANTHER" id="PTHR45436">
    <property type="entry name" value="SENSOR HISTIDINE KINASE YKOH"/>
    <property type="match status" value="1"/>
</dbReference>
<protein>
    <recommendedName>
        <fullName evidence="3">histidine kinase</fullName>
        <ecNumber evidence="3">2.7.13.3</ecNumber>
    </recommendedName>
</protein>
<evidence type="ECO:0000259" key="12">
    <source>
        <dbReference type="PROSITE" id="PS50109"/>
    </source>
</evidence>
<dbReference type="InterPro" id="IPR003660">
    <property type="entry name" value="HAMP_dom"/>
</dbReference>
<evidence type="ECO:0000256" key="1">
    <source>
        <dbReference type="ARBA" id="ARBA00000085"/>
    </source>
</evidence>
<dbReference type="EMBL" id="VJMF01000061">
    <property type="protein sequence ID" value="TRL31026.1"/>
    <property type="molecule type" value="Genomic_DNA"/>
</dbReference>
<dbReference type="InterPro" id="IPR004358">
    <property type="entry name" value="Sig_transdc_His_kin-like_C"/>
</dbReference>
<dbReference type="PANTHER" id="PTHR45436:SF15">
    <property type="entry name" value="SENSOR HISTIDINE KINASE CUSS"/>
    <property type="match status" value="1"/>
</dbReference>
<keyword evidence="9" id="KW-0902">Two-component regulatory system</keyword>
<evidence type="ECO:0000256" key="9">
    <source>
        <dbReference type="ARBA" id="ARBA00023012"/>
    </source>
</evidence>
<evidence type="ECO:0000256" key="10">
    <source>
        <dbReference type="ARBA" id="ARBA00023136"/>
    </source>
</evidence>
<evidence type="ECO:0000256" key="5">
    <source>
        <dbReference type="ARBA" id="ARBA00022679"/>
    </source>
</evidence>
<comment type="catalytic activity">
    <reaction evidence="1">
        <text>ATP + protein L-histidine = ADP + protein N-phospho-L-histidine.</text>
        <dbReference type="EC" id="2.7.13.3"/>
    </reaction>
</comment>
<dbReference type="Gene3D" id="3.30.565.10">
    <property type="entry name" value="Histidine kinase-like ATPase, C-terminal domain"/>
    <property type="match status" value="1"/>
</dbReference>
<dbReference type="AlphaFoldDB" id="A0A549SN23"/>
<name>A0A549SN23_METSR</name>
<dbReference type="InterPro" id="IPR003661">
    <property type="entry name" value="HisK_dim/P_dom"/>
</dbReference>
<gene>
    <name evidence="14" type="ORF">FM996_14845</name>
</gene>
<dbReference type="GO" id="GO:0000155">
    <property type="term" value="F:phosphorelay sensor kinase activity"/>
    <property type="evidence" value="ECO:0007669"/>
    <property type="project" value="InterPro"/>
</dbReference>
<dbReference type="InterPro" id="IPR050428">
    <property type="entry name" value="TCS_sensor_his_kinase"/>
</dbReference>
<comment type="caution">
    <text evidence="14">The sequence shown here is derived from an EMBL/GenBank/DDBJ whole genome shotgun (WGS) entry which is preliminary data.</text>
</comment>
<feature type="domain" description="Histidine kinase" evidence="12">
    <location>
        <begin position="254"/>
        <end position="455"/>
    </location>
</feature>
<evidence type="ECO:0000256" key="3">
    <source>
        <dbReference type="ARBA" id="ARBA00012438"/>
    </source>
</evidence>
<dbReference type="EC" id="2.7.13.3" evidence="3"/>
<evidence type="ECO:0000256" key="2">
    <source>
        <dbReference type="ARBA" id="ARBA00004141"/>
    </source>
</evidence>
<keyword evidence="5" id="KW-0808">Transferase</keyword>
<reference evidence="14 15" key="1">
    <citation type="submission" date="2019-07" db="EMBL/GenBank/DDBJ databases">
        <title>Ln-dependent methylotrophs.</title>
        <authorList>
            <person name="Tani A."/>
        </authorList>
    </citation>
    <scope>NUCLEOTIDE SEQUENCE [LARGE SCALE GENOMIC DNA]</scope>
    <source>
        <strain evidence="14 15">SM89A</strain>
    </source>
</reference>
<dbReference type="SMART" id="SM00304">
    <property type="entry name" value="HAMP"/>
    <property type="match status" value="1"/>
</dbReference>
<dbReference type="SUPFAM" id="SSF47384">
    <property type="entry name" value="Homodimeric domain of signal transducing histidine kinase"/>
    <property type="match status" value="1"/>
</dbReference>
<proteinExistence type="predicted"/>
<evidence type="ECO:0000256" key="11">
    <source>
        <dbReference type="SAM" id="Phobius"/>
    </source>
</evidence>
<accession>A0A549SN23</accession>
<comment type="subcellular location">
    <subcellularLocation>
        <location evidence="2">Membrane</location>
        <topology evidence="2">Multi-pass membrane protein</topology>
    </subcellularLocation>
</comment>
<dbReference type="Pfam" id="PF00512">
    <property type="entry name" value="HisKA"/>
    <property type="match status" value="1"/>
</dbReference>
<dbReference type="Proteomes" id="UP000316781">
    <property type="component" value="Unassembled WGS sequence"/>
</dbReference>
<evidence type="ECO:0000313" key="15">
    <source>
        <dbReference type="Proteomes" id="UP000316781"/>
    </source>
</evidence>
<dbReference type="CDD" id="cd00082">
    <property type="entry name" value="HisKA"/>
    <property type="match status" value="1"/>
</dbReference>
<keyword evidence="6 11" id="KW-0812">Transmembrane</keyword>